<keyword evidence="8 10" id="KW-0975">Bacterial flagellum</keyword>
<feature type="transmembrane region" description="Helical" evidence="10">
    <location>
        <begin position="48"/>
        <end position="68"/>
    </location>
</feature>
<accession>A0ABW9YAS0</accession>
<keyword evidence="11" id="KW-0282">Flagellum</keyword>
<dbReference type="Pfam" id="PF01311">
    <property type="entry name" value="Bac_export_1"/>
    <property type="match status" value="1"/>
</dbReference>
<dbReference type="EMBL" id="JAAATW010000004">
    <property type="protein sequence ID" value="NBE09131.1"/>
    <property type="molecule type" value="Genomic_DNA"/>
</dbReference>
<evidence type="ECO:0000256" key="9">
    <source>
        <dbReference type="NCBIfam" id="TIGR01400"/>
    </source>
</evidence>
<keyword evidence="11" id="KW-0969">Cilium</keyword>
<name>A0ABW9YAS0_9RHOB</name>
<evidence type="ECO:0000256" key="5">
    <source>
        <dbReference type="ARBA" id="ARBA00022692"/>
    </source>
</evidence>
<dbReference type="NCBIfam" id="TIGR01400">
    <property type="entry name" value="fliR"/>
    <property type="match status" value="1"/>
</dbReference>
<evidence type="ECO:0000256" key="7">
    <source>
        <dbReference type="ARBA" id="ARBA00023136"/>
    </source>
</evidence>
<evidence type="ECO:0000256" key="8">
    <source>
        <dbReference type="ARBA" id="ARBA00023143"/>
    </source>
</evidence>
<feature type="transmembrane region" description="Helical" evidence="10">
    <location>
        <begin position="221"/>
        <end position="241"/>
    </location>
</feature>
<evidence type="ECO:0000256" key="2">
    <source>
        <dbReference type="ARBA" id="ARBA00009772"/>
    </source>
</evidence>
<keyword evidence="4 10" id="KW-1003">Cell membrane</keyword>
<dbReference type="InterPro" id="IPR002010">
    <property type="entry name" value="T3SS_IM_R"/>
</dbReference>
<feature type="transmembrane region" description="Helical" evidence="10">
    <location>
        <begin position="189"/>
        <end position="214"/>
    </location>
</feature>
<keyword evidence="6 10" id="KW-1133">Transmembrane helix</keyword>
<organism evidence="11 12">
    <name type="scientific">Paragemmobacter ruber</name>
    <dbReference type="NCBI Taxonomy" id="1985673"/>
    <lineage>
        <taxon>Bacteria</taxon>
        <taxon>Pseudomonadati</taxon>
        <taxon>Pseudomonadota</taxon>
        <taxon>Alphaproteobacteria</taxon>
        <taxon>Rhodobacterales</taxon>
        <taxon>Paracoccaceae</taxon>
        <taxon>Paragemmobacter</taxon>
    </lineage>
</organism>
<dbReference type="RefSeq" id="WP_161768398.1">
    <property type="nucleotide sequence ID" value="NZ_JAAATW010000004.1"/>
</dbReference>
<dbReference type="Proteomes" id="UP001517376">
    <property type="component" value="Unassembled WGS sequence"/>
</dbReference>
<dbReference type="PANTHER" id="PTHR30065">
    <property type="entry name" value="FLAGELLAR BIOSYNTHETIC PROTEIN FLIR"/>
    <property type="match status" value="1"/>
</dbReference>
<keyword evidence="12" id="KW-1185">Reference proteome</keyword>
<keyword evidence="5 10" id="KW-0812">Transmembrane</keyword>
<dbReference type="PANTHER" id="PTHR30065:SF8">
    <property type="entry name" value="FLAGELLAR BIOSYNTHETIC PROTEIN FLIR"/>
    <property type="match status" value="1"/>
</dbReference>
<evidence type="ECO:0000256" key="3">
    <source>
        <dbReference type="ARBA" id="ARBA00021717"/>
    </source>
</evidence>
<feature type="transmembrane region" description="Helical" evidence="10">
    <location>
        <begin position="138"/>
        <end position="161"/>
    </location>
</feature>
<keyword evidence="7 10" id="KW-0472">Membrane</keyword>
<evidence type="ECO:0000256" key="4">
    <source>
        <dbReference type="ARBA" id="ARBA00022475"/>
    </source>
</evidence>
<sequence length="278" mass="28199">MGGDGTFPLPGMGLTAIVDWLTVYLFAMLRIGAFLLAAPFFGGRFVPLPVRIVASVVLALPVMAGGVALPAPADLAGLQALPMILGELAVGLVAGLVLTILFGAASLAGDRIAATAGLGFAAQYDASAGGQTPVVAQLFGLFLTMVFFAVDGHLAVIRIVLESYVALPPGSEIDLARLVQAGLTAGGRMFALGMAMMLPVVAVLLLLNLAVGVLTRSAPTLNIFSFGFPMTMTVTLVLLYLTTPGMATAMEEVVFEGVGLLGELLLAPVGAGGGDGRG</sequence>
<dbReference type="PRINTS" id="PR00953">
    <property type="entry name" value="TYPE3IMRPROT"/>
</dbReference>
<evidence type="ECO:0000256" key="1">
    <source>
        <dbReference type="ARBA" id="ARBA00002578"/>
    </source>
</evidence>
<dbReference type="InterPro" id="IPR006303">
    <property type="entry name" value="FliR"/>
</dbReference>
<comment type="similarity">
    <text evidence="2 10">Belongs to the FliR/MopE/SpaR family.</text>
</comment>
<evidence type="ECO:0000256" key="6">
    <source>
        <dbReference type="ARBA" id="ARBA00022989"/>
    </source>
</evidence>
<keyword evidence="11" id="KW-0966">Cell projection</keyword>
<evidence type="ECO:0000256" key="10">
    <source>
        <dbReference type="RuleBase" id="RU362071"/>
    </source>
</evidence>
<evidence type="ECO:0000313" key="11">
    <source>
        <dbReference type="EMBL" id="NBE09131.1"/>
    </source>
</evidence>
<comment type="function">
    <text evidence="1 10">Role in flagellar biosynthesis.</text>
</comment>
<comment type="subcellular location">
    <subcellularLocation>
        <location evidence="10">Cell membrane</location>
        <topology evidence="10">Multi-pass membrane protein</topology>
    </subcellularLocation>
    <subcellularLocation>
        <location evidence="10">Bacterial flagellum basal body</location>
    </subcellularLocation>
</comment>
<protein>
    <recommendedName>
        <fullName evidence="3 9">Flagellar biosynthetic protein FliR</fullName>
    </recommendedName>
</protein>
<reference evidence="12" key="1">
    <citation type="submission" date="2020-01" db="EMBL/GenBank/DDBJ databases">
        <title>Sphingomonas sp. strain CSW-10.</title>
        <authorList>
            <person name="Chen W.-M."/>
        </authorList>
    </citation>
    <scope>NUCLEOTIDE SEQUENCE [LARGE SCALE GENOMIC DNA]</scope>
    <source>
        <strain evidence="12">CCP-1</strain>
    </source>
</reference>
<gene>
    <name evidence="11" type="primary">fliR</name>
    <name evidence="11" type="ORF">GU920_16425</name>
</gene>
<comment type="caution">
    <text evidence="11">The sequence shown here is derived from an EMBL/GenBank/DDBJ whole genome shotgun (WGS) entry which is preliminary data.</text>
</comment>
<evidence type="ECO:0000313" key="12">
    <source>
        <dbReference type="Proteomes" id="UP001517376"/>
    </source>
</evidence>
<proteinExistence type="inferred from homology"/>
<feature type="transmembrane region" description="Helical" evidence="10">
    <location>
        <begin position="88"/>
        <end position="108"/>
    </location>
</feature>
<feature type="transmembrane region" description="Helical" evidence="10">
    <location>
        <begin position="20"/>
        <end position="41"/>
    </location>
</feature>